<feature type="region of interest" description="Disordered" evidence="1">
    <location>
        <begin position="47"/>
        <end position="87"/>
    </location>
</feature>
<sequence>MVNQRSVPFAWNRPSAKVATGSCRRRAAPKALVLGSVDKFTRLAGLSDLGGFPPPPPFVTPGLTRGPAALDEARHSERKRDPGSSPG</sequence>
<organism evidence="2 3">
    <name type="scientific">Sphingobium indicum (strain DSM 16413 / CCM 7287 / MTCC 6362 / UT26 / NBRC 101211 / UT26S)</name>
    <name type="common">Sphingobium japonicum</name>
    <dbReference type="NCBI Taxonomy" id="452662"/>
    <lineage>
        <taxon>Bacteria</taxon>
        <taxon>Pseudomonadati</taxon>
        <taxon>Pseudomonadota</taxon>
        <taxon>Alphaproteobacteria</taxon>
        <taxon>Sphingomonadales</taxon>
        <taxon>Sphingomonadaceae</taxon>
        <taxon>Sphingobium</taxon>
    </lineage>
</organism>
<feature type="compositionally biased region" description="Basic and acidic residues" evidence="1">
    <location>
        <begin position="71"/>
        <end position="87"/>
    </location>
</feature>
<dbReference type="STRING" id="452662.SJA_C1-15450"/>
<evidence type="ECO:0000256" key="1">
    <source>
        <dbReference type="SAM" id="MobiDB-lite"/>
    </source>
</evidence>
<dbReference type="Proteomes" id="UP000007753">
    <property type="component" value="Chromosome 1"/>
</dbReference>
<name>D4Z197_SPHIU</name>
<keyword evidence="3" id="KW-1185">Reference proteome</keyword>
<evidence type="ECO:0000313" key="2">
    <source>
        <dbReference type="EMBL" id="BAI96379.1"/>
    </source>
</evidence>
<dbReference type="KEGG" id="sjp:SJA_C1-15450"/>
<proteinExistence type="predicted"/>
<accession>D4Z197</accession>
<protein>
    <submittedName>
        <fullName evidence="2">Uncharacterized protein</fullName>
    </submittedName>
</protein>
<dbReference type="HOGENOM" id="CLU_2481694_0_0_5"/>
<dbReference type="AlphaFoldDB" id="D4Z197"/>
<evidence type="ECO:0000313" key="3">
    <source>
        <dbReference type="Proteomes" id="UP000007753"/>
    </source>
</evidence>
<reference evidence="2 3" key="1">
    <citation type="journal article" date="2010" name="J. Bacteriol.">
        <title>Complete genome sequence of the representative gamma-hexachlorocyclohexane-degrading bacterium Sphingobium japonicum UT26.</title>
        <authorList>
            <person name="Nagata Y."/>
            <person name="Ohtsubo Y."/>
            <person name="Endo R."/>
            <person name="Ichikawa N."/>
            <person name="Ankai A."/>
            <person name="Oguchi A."/>
            <person name="Fukui S."/>
            <person name="Fujita N."/>
            <person name="Tsuda M."/>
        </authorList>
    </citation>
    <scope>NUCLEOTIDE SEQUENCE [LARGE SCALE GENOMIC DNA]</scope>
    <source>
        <strain evidence="3">DSM 16413 / CCM 7287 / MTCC 6362 / UT26 / NBRC 101211 / UT26S</strain>
    </source>
</reference>
<gene>
    <name evidence="2" type="ordered locus">SJA_C1-15450</name>
</gene>
<dbReference type="EMBL" id="AP010803">
    <property type="protein sequence ID" value="BAI96379.1"/>
    <property type="molecule type" value="Genomic_DNA"/>
</dbReference>